<dbReference type="KEGG" id="nsm:JO391_05325"/>
<feature type="active site" description="Tele-phosphohistidine intermediate" evidence="3">
    <location>
        <position position="11"/>
    </location>
</feature>
<dbReference type="AlphaFoldDB" id="A0A8G0ZZ24"/>
<dbReference type="InterPro" id="IPR001345">
    <property type="entry name" value="PG/BPGM_mutase_AS"/>
</dbReference>
<evidence type="ECO:0000256" key="4">
    <source>
        <dbReference type="PIRSR" id="PIRSR613078-2"/>
    </source>
</evidence>
<dbReference type="InterPro" id="IPR050275">
    <property type="entry name" value="PGM_Phosphatase"/>
</dbReference>
<dbReference type="SUPFAM" id="SSF53254">
    <property type="entry name" value="Phosphoglycerate mutase-like"/>
    <property type="match status" value="1"/>
</dbReference>
<dbReference type="PIRSF" id="PIRSF000709">
    <property type="entry name" value="6PFK_2-Ptase"/>
    <property type="match status" value="1"/>
</dbReference>
<feature type="binding site" evidence="4">
    <location>
        <position position="64"/>
    </location>
    <ligand>
        <name>substrate</name>
    </ligand>
</feature>
<sequence>MTLPPLWIVRHGQTEWNAAGRLQGGLDSPLTALGRDQARAMTALMVADGVSAASHAAITSPQGRAVDTAALMLAPLGLTARPDARLAEYRLGPHEGLMRDDIDAAHPEIADLAPWDWYDALPGAEGLAALAARLAPALRELDRPTVIVAHGIVSRVLRCLVLGLPLAEGARLPGGQGVIYRVADGDVTALGRPGGTLA</sequence>
<dbReference type="Gene3D" id="3.40.50.1240">
    <property type="entry name" value="Phosphoglycerate mutase-like"/>
    <property type="match status" value="1"/>
</dbReference>
<reference evidence="5" key="1">
    <citation type="submission" date="2021-02" db="EMBL/GenBank/DDBJ databases">
        <title>Rhodobacter shimadae sp. nov., an aerobic anoxygenic phototrophic bacterium isolated from a hot spring.</title>
        <authorList>
            <person name="Muramatsu S."/>
            <person name="Haruta S."/>
            <person name="Hirose S."/>
            <person name="Hanada S."/>
        </authorList>
    </citation>
    <scope>NUCLEOTIDE SEQUENCE</scope>
    <source>
        <strain evidence="5">N10</strain>
    </source>
</reference>
<organism evidence="5 6">
    <name type="scientific">Neotabrizicola shimadae</name>
    <dbReference type="NCBI Taxonomy" id="2807096"/>
    <lineage>
        <taxon>Bacteria</taxon>
        <taxon>Pseudomonadati</taxon>
        <taxon>Pseudomonadota</taxon>
        <taxon>Alphaproteobacteria</taxon>
        <taxon>Rhodobacterales</taxon>
        <taxon>Paracoccaceae</taxon>
        <taxon>Neotabrizicola</taxon>
    </lineage>
</organism>
<dbReference type="SMART" id="SM00855">
    <property type="entry name" value="PGAM"/>
    <property type="match status" value="1"/>
</dbReference>
<dbReference type="Proteomes" id="UP000826300">
    <property type="component" value="Chromosome"/>
</dbReference>
<evidence type="ECO:0000256" key="1">
    <source>
        <dbReference type="ARBA" id="ARBA00023152"/>
    </source>
</evidence>
<dbReference type="PANTHER" id="PTHR48100">
    <property type="entry name" value="BROAD-SPECIFICITY PHOSPHATASE YOR283W-RELATED"/>
    <property type="match status" value="1"/>
</dbReference>
<evidence type="ECO:0000313" key="5">
    <source>
        <dbReference type="EMBL" id="QYZ71857.1"/>
    </source>
</evidence>
<dbReference type="GO" id="GO:0005737">
    <property type="term" value="C:cytoplasm"/>
    <property type="evidence" value="ECO:0007669"/>
    <property type="project" value="TreeGrafter"/>
</dbReference>
<name>A0A8G0ZZ24_9RHOB</name>
<keyword evidence="2" id="KW-0413">Isomerase</keyword>
<evidence type="ECO:0000256" key="3">
    <source>
        <dbReference type="PIRSR" id="PIRSR613078-1"/>
    </source>
</evidence>
<feature type="active site" description="Proton donor/acceptor" evidence="3">
    <location>
        <position position="88"/>
    </location>
</feature>
<dbReference type="InterPro" id="IPR013078">
    <property type="entry name" value="His_Pase_superF_clade-1"/>
</dbReference>
<dbReference type="InterPro" id="IPR029033">
    <property type="entry name" value="His_PPase_superfam"/>
</dbReference>
<accession>A0A8G0ZZ24</accession>
<protein>
    <submittedName>
        <fullName evidence="5">Histidine phosphatase family protein</fullName>
    </submittedName>
</protein>
<dbReference type="CDD" id="cd07067">
    <property type="entry name" value="HP_PGM_like"/>
    <property type="match status" value="1"/>
</dbReference>
<keyword evidence="6" id="KW-1185">Reference proteome</keyword>
<feature type="binding site" evidence="4">
    <location>
        <begin position="10"/>
        <end position="17"/>
    </location>
    <ligand>
        <name>substrate</name>
    </ligand>
</feature>
<dbReference type="Pfam" id="PF00300">
    <property type="entry name" value="His_Phos_1"/>
    <property type="match status" value="1"/>
</dbReference>
<keyword evidence="1" id="KW-0324">Glycolysis</keyword>
<dbReference type="PANTHER" id="PTHR48100:SF1">
    <property type="entry name" value="HISTIDINE PHOSPHATASE FAMILY PROTEIN-RELATED"/>
    <property type="match status" value="1"/>
</dbReference>
<gene>
    <name evidence="5" type="ORF">JO391_05325</name>
</gene>
<proteinExistence type="predicted"/>
<evidence type="ECO:0000256" key="2">
    <source>
        <dbReference type="ARBA" id="ARBA00023235"/>
    </source>
</evidence>
<dbReference type="EMBL" id="CP069370">
    <property type="protein sequence ID" value="QYZ71857.1"/>
    <property type="molecule type" value="Genomic_DNA"/>
</dbReference>
<dbReference type="GO" id="GO:0016791">
    <property type="term" value="F:phosphatase activity"/>
    <property type="evidence" value="ECO:0007669"/>
    <property type="project" value="TreeGrafter"/>
</dbReference>
<evidence type="ECO:0000313" key="6">
    <source>
        <dbReference type="Proteomes" id="UP000826300"/>
    </source>
</evidence>
<dbReference type="PROSITE" id="PS00175">
    <property type="entry name" value="PG_MUTASE"/>
    <property type="match status" value="1"/>
</dbReference>